<dbReference type="GO" id="GO:0004491">
    <property type="term" value="F:methylmalonate-semialdehyde dehydrogenase (acylating, NAD) activity"/>
    <property type="evidence" value="ECO:0007669"/>
    <property type="project" value="UniProtKB-EC"/>
</dbReference>
<dbReference type="PROSITE" id="PS00070">
    <property type="entry name" value="ALDEHYDE_DEHYDR_CYS"/>
    <property type="match status" value="1"/>
</dbReference>
<evidence type="ECO:0000256" key="3">
    <source>
        <dbReference type="ARBA" id="ARBA00023002"/>
    </source>
</evidence>
<proteinExistence type="inferred from homology"/>
<dbReference type="GO" id="GO:0006210">
    <property type="term" value="P:thymine catabolic process"/>
    <property type="evidence" value="ECO:0007669"/>
    <property type="project" value="TreeGrafter"/>
</dbReference>
<dbReference type="InterPro" id="IPR016162">
    <property type="entry name" value="Ald_DH_N"/>
</dbReference>
<dbReference type="InterPro" id="IPR016163">
    <property type="entry name" value="Ald_DH_C"/>
</dbReference>
<keyword evidence="7" id="KW-1185">Reference proteome</keyword>
<dbReference type="GO" id="GO:0006574">
    <property type="term" value="P:L-valine catabolic process"/>
    <property type="evidence" value="ECO:0007669"/>
    <property type="project" value="TreeGrafter"/>
</dbReference>
<dbReference type="InterPro" id="IPR015590">
    <property type="entry name" value="Aldehyde_DH_dom"/>
</dbReference>
<dbReference type="InterPro" id="IPR010061">
    <property type="entry name" value="MeMal-semiAld_DH"/>
</dbReference>
<evidence type="ECO:0000256" key="4">
    <source>
        <dbReference type="ARBA" id="ARBA00023027"/>
    </source>
</evidence>
<dbReference type="GO" id="GO:0005739">
    <property type="term" value="C:mitochondrion"/>
    <property type="evidence" value="ECO:0007669"/>
    <property type="project" value="TreeGrafter"/>
</dbReference>
<dbReference type="FunFam" id="3.40.605.10:FF:000003">
    <property type="entry name" value="Methylmalonate-semialdehyde dehydrogenase [acylating]"/>
    <property type="match status" value="1"/>
</dbReference>
<gene>
    <name evidence="6" type="ORF">H696_00643</name>
</gene>
<dbReference type="InterPro" id="IPR016160">
    <property type="entry name" value="Ald_DH_CS_CYS"/>
</dbReference>
<reference evidence="6" key="1">
    <citation type="submission" date="2013-04" db="EMBL/GenBank/DDBJ databases">
        <title>The Genome Sequence of Fonticula alba ATCC 38817.</title>
        <authorList>
            <consortium name="The Broad Institute Genomics Platform"/>
            <person name="Russ C."/>
            <person name="Cuomo C."/>
            <person name="Burger G."/>
            <person name="Gray M.W."/>
            <person name="Holland P.W.H."/>
            <person name="King N."/>
            <person name="Lang F.B.F."/>
            <person name="Roger A.J."/>
            <person name="Ruiz-Trillo I."/>
            <person name="Brown M."/>
            <person name="Walker B."/>
            <person name="Young S."/>
            <person name="Zeng Q."/>
            <person name="Gargeya S."/>
            <person name="Fitzgerald M."/>
            <person name="Haas B."/>
            <person name="Abouelleil A."/>
            <person name="Allen A.W."/>
            <person name="Alvarado L."/>
            <person name="Arachchi H.M."/>
            <person name="Berlin A.M."/>
            <person name="Chapman S.B."/>
            <person name="Gainer-Dewar J."/>
            <person name="Goldberg J."/>
            <person name="Griggs A."/>
            <person name="Gujja S."/>
            <person name="Hansen M."/>
            <person name="Howarth C."/>
            <person name="Imamovic A."/>
            <person name="Ireland A."/>
            <person name="Larimer J."/>
            <person name="McCowan C."/>
            <person name="Murphy C."/>
            <person name="Pearson M."/>
            <person name="Poon T.W."/>
            <person name="Priest M."/>
            <person name="Roberts A."/>
            <person name="Saif S."/>
            <person name="Shea T."/>
            <person name="Sisk P."/>
            <person name="Sykes S."/>
            <person name="Wortman J."/>
            <person name="Nusbaum C."/>
            <person name="Birren B."/>
        </authorList>
    </citation>
    <scope>NUCLEOTIDE SEQUENCE [LARGE SCALE GENOMIC DNA]</scope>
    <source>
        <strain evidence="6">ATCC 38817</strain>
    </source>
</reference>
<dbReference type="PANTHER" id="PTHR43866">
    <property type="entry name" value="MALONATE-SEMIALDEHYDE DEHYDROGENASE"/>
    <property type="match status" value="1"/>
</dbReference>
<dbReference type="EC" id="1.2.1.27" evidence="2"/>
<dbReference type="Proteomes" id="UP000030693">
    <property type="component" value="Unassembled WGS sequence"/>
</dbReference>
<dbReference type="Gene3D" id="3.40.309.10">
    <property type="entry name" value="Aldehyde Dehydrogenase, Chain A, domain 2"/>
    <property type="match status" value="1"/>
</dbReference>
<feature type="domain" description="Aldehyde dehydrogenase" evidence="5">
    <location>
        <begin position="39"/>
        <end position="504"/>
    </location>
</feature>
<dbReference type="CDD" id="cd07085">
    <property type="entry name" value="ALDH_F6_MMSDH"/>
    <property type="match status" value="1"/>
</dbReference>
<dbReference type="OMA" id="GGAKNHI"/>
<accession>A0A058ZGN8</accession>
<evidence type="ECO:0000259" key="5">
    <source>
        <dbReference type="Pfam" id="PF00171"/>
    </source>
</evidence>
<dbReference type="Pfam" id="PF00171">
    <property type="entry name" value="Aldedh"/>
    <property type="match status" value="1"/>
</dbReference>
<organism evidence="6">
    <name type="scientific">Fonticula alba</name>
    <name type="common">Slime mold</name>
    <dbReference type="NCBI Taxonomy" id="691883"/>
    <lineage>
        <taxon>Eukaryota</taxon>
        <taxon>Rotosphaerida</taxon>
        <taxon>Fonticulaceae</taxon>
        <taxon>Fonticula</taxon>
    </lineage>
</organism>
<dbReference type="eggNOG" id="KOG2449">
    <property type="taxonomic scope" value="Eukaryota"/>
</dbReference>
<dbReference type="PANTHER" id="PTHR43866:SF3">
    <property type="entry name" value="METHYLMALONATE-SEMIALDEHYDE DEHYDROGENASE [ACYLATING], MITOCHONDRIAL"/>
    <property type="match status" value="1"/>
</dbReference>
<dbReference type="RefSeq" id="XP_009492799.1">
    <property type="nucleotide sequence ID" value="XM_009494524.1"/>
</dbReference>
<dbReference type="InterPro" id="IPR016161">
    <property type="entry name" value="Ald_DH/histidinol_DH"/>
</dbReference>
<name>A0A058ZGN8_FONAL</name>
<dbReference type="OrthoDB" id="310895at2759"/>
<dbReference type="NCBIfam" id="TIGR01722">
    <property type="entry name" value="MMSDH"/>
    <property type="match status" value="1"/>
</dbReference>
<dbReference type="STRING" id="691883.A0A058ZGN8"/>
<dbReference type="GeneID" id="20525368"/>
<keyword evidence="4" id="KW-0520">NAD</keyword>
<evidence type="ECO:0000313" key="6">
    <source>
        <dbReference type="EMBL" id="KCV73098.1"/>
    </source>
</evidence>
<dbReference type="AlphaFoldDB" id="A0A058ZGN8"/>
<dbReference type="Gene3D" id="3.40.605.10">
    <property type="entry name" value="Aldehyde Dehydrogenase, Chain A, domain 1"/>
    <property type="match status" value="1"/>
</dbReference>
<comment type="similarity">
    <text evidence="1">Belongs to the aldehyde dehydrogenase family.</text>
</comment>
<evidence type="ECO:0000256" key="2">
    <source>
        <dbReference type="ARBA" id="ARBA00013048"/>
    </source>
</evidence>
<protein>
    <recommendedName>
        <fullName evidence="2">methylmalonate-semialdehyde dehydrogenase (CoA acylating)</fullName>
        <ecNumber evidence="2">1.2.1.27</ecNumber>
    </recommendedName>
</protein>
<dbReference type="FunFam" id="3.40.309.10:FF:000002">
    <property type="entry name" value="Methylmalonate-semialdehyde dehydrogenase (Acylating)"/>
    <property type="match status" value="1"/>
</dbReference>
<sequence length="526" mass="56260">MLSRSLSARPAMAAAANKAFLSTVGANVPKVPLYINGQFVQSSTDKWIPVHNPATGEITSLVPEATAEEHEAAIASAAEAYKDWRNSTVLTRQRKMMDLQLLIRNDMDNIAELITKEQGKVLSDARGDVLRGLQVVEHACSIPSLMMGETLTPVATDMDLYSLRQPIGVCAGITPFNFPAMIPLWMFPMANACGNTYVLKPSERNPGASMRIAELTEQAGFTPGLLNIVHGAHDSVNMLCDHPDIRAVSFVGGDRAGRHIFARATATGKRVQANTAAKNHGVIMPDANKNHTLSQLVGAAFGAAGQRCMALSVAVFVGSSREWLPELVEMASKLKVSGGMEADADIGPLISAQAKQRAEGIIADSIEQGAEILLDGRQVTVPEKYAAGHFLGPTIMTNVSPAMSCYSEEIFAPVLSCVFVDTLDEAIALINSSPYGNGTAIFTNSGAAARRFTNDIDVGQVGVNVPIPVPLPMFSFTGSRGSIRGDTHFYGKDAIRFFTQTKTVTSLWRSADAEVSRAAVHMPTMK</sequence>
<evidence type="ECO:0000313" key="7">
    <source>
        <dbReference type="Proteomes" id="UP000030693"/>
    </source>
</evidence>
<dbReference type="SUPFAM" id="SSF53720">
    <property type="entry name" value="ALDH-like"/>
    <property type="match status" value="1"/>
</dbReference>
<dbReference type="EMBL" id="KB932201">
    <property type="protein sequence ID" value="KCV73098.1"/>
    <property type="molecule type" value="Genomic_DNA"/>
</dbReference>
<keyword evidence="3" id="KW-0560">Oxidoreductase</keyword>
<evidence type="ECO:0000256" key="1">
    <source>
        <dbReference type="ARBA" id="ARBA00009986"/>
    </source>
</evidence>